<dbReference type="PROSITE" id="PS51755">
    <property type="entry name" value="OMPR_PHOB"/>
    <property type="match status" value="1"/>
</dbReference>
<dbReference type="InterPro" id="IPR016032">
    <property type="entry name" value="Sig_transdc_resp-reg_C-effctor"/>
</dbReference>
<dbReference type="Proteomes" id="UP001143474">
    <property type="component" value="Unassembled WGS sequence"/>
</dbReference>
<evidence type="ECO:0000256" key="4">
    <source>
        <dbReference type="ARBA" id="ARBA00023163"/>
    </source>
</evidence>
<proteinExistence type="inferred from homology"/>
<dbReference type="Gene3D" id="1.10.10.10">
    <property type="entry name" value="Winged helix-like DNA-binding domain superfamily/Winged helix DNA-binding domain"/>
    <property type="match status" value="1"/>
</dbReference>
<dbReference type="GO" id="GO:0000160">
    <property type="term" value="P:phosphorelay signal transduction system"/>
    <property type="evidence" value="ECO:0007669"/>
    <property type="project" value="InterPro"/>
</dbReference>
<dbReference type="InterPro" id="IPR036388">
    <property type="entry name" value="WH-like_DNA-bd_sf"/>
</dbReference>
<dbReference type="Pfam" id="PF00486">
    <property type="entry name" value="Trans_reg_C"/>
    <property type="match status" value="1"/>
</dbReference>
<comment type="caution">
    <text evidence="7">The sequence shown here is derived from an EMBL/GenBank/DDBJ whole genome shotgun (WGS) entry which is preliminary data.</text>
</comment>
<evidence type="ECO:0000313" key="8">
    <source>
        <dbReference type="Proteomes" id="UP001143474"/>
    </source>
</evidence>
<dbReference type="AlphaFoldDB" id="A0A9W6I9D2"/>
<dbReference type="SMART" id="SM01043">
    <property type="entry name" value="BTAD"/>
    <property type="match status" value="1"/>
</dbReference>
<dbReference type="RefSeq" id="WP_271221611.1">
    <property type="nucleotide sequence ID" value="NZ_BAAAVD010000035.1"/>
</dbReference>
<keyword evidence="4" id="KW-0804">Transcription</keyword>
<keyword evidence="3 5" id="KW-0238">DNA-binding</keyword>
<evidence type="ECO:0000313" key="7">
    <source>
        <dbReference type="EMBL" id="GLK13325.1"/>
    </source>
</evidence>
<dbReference type="InterPro" id="IPR001867">
    <property type="entry name" value="OmpR/PhoB-type_DNA-bd"/>
</dbReference>
<evidence type="ECO:0000256" key="3">
    <source>
        <dbReference type="ARBA" id="ARBA00023125"/>
    </source>
</evidence>
<dbReference type="InterPro" id="IPR011990">
    <property type="entry name" value="TPR-like_helical_dom_sf"/>
</dbReference>
<accession>A0A9W6I9D2</accession>
<keyword evidence="2" id="KW-0805">Transcription regulation</keyword>
<reference evidence="7" key="1">
    <citation type="journal article" date="2014" name="Int. J. Syst. Evol. Microbiol.">
        <title>Complete genome sequence of Corynebacterium casei LMG S-19264T (=DSM 44701T), isolated from a smear-ripened cheese.</title>
        <authorList>
            <consortium name="US DOE Joint Genome Institute (JGI-PGF)"/>
            <person name="Walter F."/>
            <person name="Albersmeier A."/>
            <person name="Kalinowski J."/>
            <person name="Ruckert C."/>
        </authorList>
    </citation>
    <scope>NUCLEOTIDE SEQUENCE</scope>
    <source>
        <strain evidence="7">VKM Ac-2007</strain>
    </source>
</reference>
<dbReference type="SUPFAM" id="SSF46894">
    <property type="entry name" value="C-terminal effector domain of the bipartite response regulators"/>
    <property type="match status" value="1"/>
</dbReference>
<evidence type="ECO:0000259" key="6">
    <source>
        <dbReference type="PROSITE" id="PS51755"/>
    </source>
</evidence>
<dbReference type="SMART" id="SM00862">
    <property type="entry name" value="Trans_reg_C"/>
    <property type="match status" value="1"/>
</dbReference>
<feature type="DNA-binding region" description="OmpR/PhoB-type" evidence="5">
    <location>
        <begin position="1"/>
        <end position="98"/>
    </location>
</feature>
<comment type="similarity">
    <text evidence="1">Belongs to the AfsR/DnrI/RedD regulatory family.</text>
</comment>
<gene>
    <name evidence="7" type="ORF">GCM10017600_67360</name>
</gene>
<organism evidence="7 8">
    <name type="scientific">Streptosporangium carneum</name>
    <dbReference type="NCBI Taxonomy" id="47481"/>
    <lineage>
        <taxon>Bacteria</taxon>
        <taxon>Bacillati</taxon>
        <taxon>Actinomycetota</taxon>
        <taxon>Actinomycetes</taxon>
        <taxon>Streptosporangiales</taxon>
        <taxon>Streptosporangiaceae</taxon>
        <taxon>Streptosporangium</taxon>
    </lineage>
</organism>
<dbReference type="PANTHER" id="PTHR35807:SF1">
    <property type="entry name" value="TRANSCRIPTIONAL REGULATOR REDD"/>
    <property type="match status" value="1"/>
</dbReference>
<protein>
    <recommendedName>
        <fullName evidence="6">OmpR/PhoB-type domain-containing protein</fullName>
    </recommendedName>
</protein>
<feature type="domain" description="OmpR/PhoB-type" evidence="6">
    <location>
        <begin position="1"/>
        <end position="98"/>
    </location>
</feature>
<reference evidence="7" key="2">
    <citation type="submission" date="2023-01" db="EMBL/GenBank/DDBJ databases">
        <authorList>
            <person name="Sun Q."/>
            <person name="Evtushenko L."/>
        </authorList>
    </citation>
    <scope>NUCLEOTIDE SEQUENCE</scope>
    <source>
        <strain evidence="7">VKM Ac-2007</strain>
    </source>
</reference>
<dbReference type="InterPro" id="IPR005158">
    <property type="entry name" value="BTAD"/>
</dbReference>
<dbReference type="EMBL" id="BSEV01000021">
    <property type="protein sequence ID" value="GLK13325.1"/>
    <property type="molecule type" value="Genomic_DNA"/>
</dbReference>
<keyword evidence="8" id="KW-1185">Reference proteome</keyword>
<dbReference type="SUPFAM" id="SSF48452">
    <property type="entry name" value="TPR-like"/>
    <property type="match status" value="1"/>
</dbReference>
<dbReference type="CDD" id="cd15831">
    <property type="entry name" value="BTAD"/>
    <property type="match status" value="1"/>
</dbReference>
<dbReference type="GO" id="GO:0006355">
    <property type="term" value="P:regulation of DNA-templated transcription"/>
    <property type="evidence" value="ECO:0007669"/>
    <property type="project" value="InterPro"/>
</dbReference>
<evidence type="ECO:0000256" key="5">
    <source>
        <dbReference type="PROSITE-ProRule" id="PRU01091"/>
    </source>
</evidence>
<dbReference type="InterPro" id="IPR051677">
    <property type="entry name" value="AfsR-DnrI-RedD_regulator"/>
</dbReference>
<sequence length="252" mass="28553">MINFCILGSFELRSEQGVWVPRGPKVRRLLALLLLRANQVVDIDTLAEELWDGAPPRTVVATIRTHVYHLRQMMAKESGRSELADRLTTEPTGYRMRVADDQVDVRRFQRLVGDGRSALAHGRTVEAARHLREALGLWHGAPLTNVPAGPVLARHVAHLEETRIRAMELWVETDMRLGLHRELIPDLRGLVAANLLNEWFHARLIEALHLSGRRGEALLAFRDLRRVLHEELGLEPSAELQRLHHEILATAG</sequence>
<dbReference type="Pfam" id="PF03704">
    <property type="entry name" value="BTAD"/>
    <property type="match status" value="1"/>
</dbReference>
<name>A0A9W6I9D2_9ACTN</name>
<dbReference type="Gene3D" id="1.25.40.10">
    <property type="entry name" value="Tetratricopeptide repeat domain"/>
    <property type="match status" value="1"/>
</dbReference>
<dbReference type="GO" id="GO:0003677">
    <property type="term" value="F:DNA binding"/>
    <property type="evidence" value="ECO:0007669"/>
    <property type="project" value="UniProtKB-UniRule"/>
</dbReference>
<evidence type="ECO:0000256" key="2">
    <source>
        <dbReference type="ARBA" id="ARBA00023015"/>
    </source>
</evidence>
<evidence type="ECO:0000256" key="1">
    <source>
        <dbReference type="ARBA" id="ARBA00005820"/>
    </source>
</evidence>
<dbReference type="PANTHER" id="PTHR35807">
    <property type="entry name" value="TRANSCRIPTIONAL REGULATOR REDD-RELATED"/>
    <property type="match status" value="1"/>
</dbReference>